<evidence type="ECO:0000259" key="3">
    <source>
        <dbReference type="PROSITE" id="PS50110"/>
    </source>
</evidence>
<dbReference type="SMART" id="SM00448">
    <property type="entry name" value="REC"/>
    <property type="match status" value="1"/>
</dbReference>
<dbReference type="GO" id="GO:0006355">
    <property type="term" value="P:regulation of DNA-templated transcription"/>
    <property type="evidence" value="ECO:0007669"/>
    <property type="project" value="TreeGrafter"/>
</dbReference>
<dbReference type="PROSITE" id="PS50110">
    <property type="entry name" value="RESPONSE_REGULATORY"/>
    <property type="match status" value="1"/>
</dbReference>
<dbReference type="GO" id="GO:0032993">
    <property type="term" value="C:protein-DNA complex"/>
    <property type="evidence" value="ECO:0007669"/>
    <property type="project" value="TreeGrafter"/>
</dbReference>
<reference evidence="4" key="1">
    <citation type="submission" date="2020-04" db="EMBL/GenBank/DDBJ databases">
        <title>Deep metagenomics examines the oral microbiome during advanced dental caries in children, revealing novel taxa and co-occurrences with host molecules.</title>
        <authorList>
            <person name="Baker J.L."/>
            <person name="Morton J.T."/>
            <person name="Dinis M."/>
            <person name="Alvarez R."/>
            <person name="Tran N.C."/>
            <person name="Knight R."/>
            <person name="Edlund A."/>
        </authorList>
    </citation>
    <scope>NUCLEOTIDE SEQUENCE</scope>
    <source>
        <strain evidence="4">JCVI_32_bin.24</strain>
    </source>
</reference>
<dbReference type="Gene3D" id="3.40.50.2300">
    <property type="match status" value="1"/>
</dbReference>
<dbReference type="SUPFAM" id="SSF52172">
    <property type="entry name" value="CheY-like"/>
    <property type="match status" value="1"/>
</dbReference>
<feature type="domain" description="Response regulatory" evidence="3">
    <location>
        <begin position="9"/>
        <end position="123"/>
    </location>
</feature>
<protein>
    <submittedName>
        <fullName evidence="4">Response regulator</fullName>
    </submittedName>
</protein>
<evidence type="ECO:0000256" key="1">
    <source>
        <dbReference type="ARBA" id="ARBA00023125"/>
    </source>
</evidence>
<dbReference type="EMBL" id="JABZMI010000083">
    <property type="protein sequence ID" value="MBF1164559.1"/>
    <property type="molecule type" value="Genomic_DNA"/>
</dbReference>
<gene>
    <name evidence="4" type="ORF">HXL68_05920</name>
</gene>
<dbReference type="AlphaFoldDB" id="A0A930BS18"/>
<dbReference type="Pfam" id="PF00072">
    <property type="entry name" value="Response_reg"/>
    <property type="match status" value="1"/>
</dbReference>
<name>A0A930BS18_9RHOO</name>
<dbReference type="PANTHER" id="PTHR48111">
    <property type="entry name" value="REGULATOR OF RPOS"/>
    <property type="match status" value="1"/>
</dbReference>
<dbReference type="InterPro" id="IPR011006">
    <property type="entry name" value="CheY-like_superfamily"/>
</dbReference>
<dbReference type="GO" id="GO:0000156">
    <property type="term" value="F:phosphorelay response regulator activity"/>
    <property type="evidence" value="ECO:0007669"/>
    <property type="project" value="TreeGrafter"/>
</dbReference>
<dbReference type="Proteomes" id="UP000718593">
    <property type="component" value="Unassembled WGS sequence"/>
</dbReference>
<dbReference type="GO" id="GO:0005829">
    <property type="term" value="C:cytosol"/>
    <property type="evidence" value="ECO:0007669"/>
    <property type="project" value="TreeGrafter"/>
</dbReference>
<dbReference type="InterPro" id="IPR001789">
    <property type="entry name" value="Sig_transdc_resp-reg_receiver"/>
</dbReference>
<comment type="caution">
    <text evidence="4">The sequence shown here is derived from an EMBL/GenBank/DDBJ whole genome shotgun (WGS) entry which is preliminary data.</text>
</comment>
<proteinExistence type="predicted"/>
<dbReference type="InterPro" id="IPR039420">
    <property type="entry name" value="WalR-like"/>
</dbReference>
<accession>A0A930BS18</accession>
<sequence length="168" mass="18270">MGFSCRECTVYVVDGDADCRCSLAGQLQTDGLTVRAFESAEAFLENHDRVQAGCLLLELHLPGMSGLALQRCLNQRQISLPLIFMASSADVASAVTAMQNGALDFLRKGPDRSRLIARVNRLVAAIRTGRAVPGQRHPYAPSPDGWRHVRPALASPSTAFRSQLQHVE</sequence>
<keyword evidence="1" id="KW-0238">DNA-binding</keyword>
<comment type="caution">
    <text evidence="2">Lacks conserved residue(s) required for the propagation of feature annotation.</text>
</comment>
<evidence type="ECO:0000256" key="2">
    <source>
        <dbReference type="PROSITE-ProRule" id="PRU00169"/>
    </source>
</evidence>
<organism evidence="4 5">
    <name type="scientific">Dechloromonas agitata</name>
    <dbReference type="NCBI Taxonomy" id="73030"/>
    <lineage>
        <taxon>Bacteria</taxon>
        <taxon>Pseudomonadati</taxon>
        <taxon>Pseudomonadota</taxon>
        <taxon>Betaproteobacteria</taxon>
        <taxon>Rhodocyclales</taxon>
        <taxon>Azonexaceae</taxon>
        <taxon>Dechloromonas</taxon>
    </lineage>
</organism>
<evidence type="ECO:0000313" key="4">
    <source>
        <dbReference type="EMBL" id="MBF1164559.1"/>
    </source>
</evidence>
<dbReference type="PANTHER" id="PTHR48111:SF56">
    <property type="entry name" value="TETRATHIONATE RESPONSE REGULATORY PROTEIN TTRR"/>
    <property type="match status" value="1"/>
</dbReference>
<evidence type="ECO:0000313" key="5">
    <source>
        <dbReference type="Proteomes" id="UP000718593"/>
    </source>
</evidence>
<dbReference type="GO" id="GO:0000976">
    <property type="term" value="F:transcription cis-regulatory region binding"/>
    <property type="evidence" value="ECO:0007669"/>
    <property type="project" value="TreeGrafter"/>
</dbReference>